<comment type="caution">
    <text evidence="3">The sequence shown here is derived from an EMBL/GenBank/DDBJ whole genome shotgun (WGS) entry which is preliminary data.</text>
</comment>
<keyword evidence="4" id="KW-1185">Reference proteome</keyword>
<dbReference type="Gene3D" id="1.20.1280.50">
    <property type="match status" value="1"/>
</dbReference>
<evidence type="ECO:0000313" key="4">
    <source>
        <dbReference type="Proteomes" id="UP000252139"/>
    </source>
</evidence>
<accession>A0A367K251</accession>
<feature type="region of interest" description="Disordered" evidence="1">
    <location>
        <begin position="435"/>
        <end position="467"/>
    </location>
</feature>
<feature type="compositionally biased region" description="Acidic residues" evidence="1">
    <location>
        <begin position="347"/>
        <end position="364"/>
    </location>
</feature>
<dbReference type="InterPro" id="IPR001810">
    <property type="entry name" value="F-box_dom"/>
</dbReference>
<evidence type="ECO:0000256" key="1">
    <source>
        <dbReference type="SAM" id="MobiDB-lite"/>
    </source>
</evidence>
<feature type="region of interest" description="Disordered" evidence="1">
    <location>
        <begin position="224"/>
        <end position="285"/>
    </location>
</feature>
<dbReference type="CDD" id="cd09917">
    <property type="entry name" value="F-box_SF"/>
    <property type="match status" value="1"/>
</dbReference>
<feature type="compositionally biased region" description="Acidic residues" evidence="1">
    <location>
        <begin position="455"/>
        <end position="467"/>
    </location>
</feature>
<feature type="compositionally biased region" description="Basic and acidic residues" evidence="1">
    <location>
        <begin position="371"/>
        <end position="386"/>
    </location>
</feature>
<organism evidence="3 4">
    <name type="scientific">Rhizopus azygosporus</name>
    <name type="common">Rhizopus microsporus var. azygosporus</name>
    <dbReference type="NCBI Taxonomy" id="86630"/>
    <lineage>
        <taxon>Eukaryota</taxon>
        <taxon>Fungi</taxon>
        <taxon>Fungi incertae sedis</taxon>
        <taxon>Mucoromycota</taxon>
        <taxon>Mucoromycotina</taxon>
        <taxon>Mucoromycetes</taxon>
        <taxon>Mucorales</taxon>
        <taxon>Mucorineae</taxon>
        <taxon>Rhizopodaceae</taxon>
        <taxon>Rhizopus</taxon>
    </lineage>
</organism>
<gene>
    <name evidence="3" type="ORF">CU097_006653</name>
</gene>
<dbReference type="OrthoDB" id="2257321at2759"/>
<sequence>MSLPTEIWENILGYITCPSDLVYTLSVCRLWYSIAHQLLYKNIVLESFQHVDRLIQCLDLSCQRPEPSGYTVNSLQINDSLKDQQLIQLSVLCPRLTRLDVAKPDEALWLTLAGSQVVRRWGNRLTHLPRPYGRTGYIPYTLCLLRYRQLYEITLPDNYEISPYIKELIFDFLKDFSQLQIIRVRYHLFPIGGVDFPRLIKASPKISHLKILVELVCHEADYDTPQDMSDDDNDLMNSDSSGYRSPFDDYDRYTSDQERTAPGPYYEEEEEEEEEEYEEEHEDEYSYGSNYCYNCGSYHYTHSSNPQTEEEEEVYDDEGDERSWYSSEQDAPSVPDEQSINKYSDYDSQEEECVEDISEYELDQANESIDNDNHDSDRYDSEEFSQHAHSISYESSIYVSPEDSVSVGSNEEYESEPVYDDVVVESEIGSYDEYNDLELNDPYTSDPYISHEYDYSEQEDVQSDFYY</sequence>
<dbReference type="Proteomes" id="UP000252139">
    <property type="component" value="Unassembled WGS sequence"/>
</dbReference>
<name>A0A367K251_RHIAZ</name>
<proteinExistence type="predicted"/>
<evidence type="ECO:0000313" key="3">
    <source>
        <dbReference type="EMBL" id="RCH96248.1"/>
    </source>
</evidence>
<reference evidence="3 4" key="1">
    <citation type="journal article" date="2018" name="G3 (Bethesda)">
        <title>Phylogenetic and Phylogenomic Definition of Rhizopus Species.</title>
        <authorList>
            <person name="Gryganskyi A.P."/>
            <person name="Golan J."/>
            <person name="Dolatabadi S."/>
            <person name="Mondo S."/>
            <person name="Robb S."/>
            <person name="Idnurm A."/>
            <person name="Muszewska A."/>
            <person name="Steczkiewicz K."/>
            <person name="Masonjones S."/>
            <person name="Liao H.L."/>
            <person name="Gajdeczka M.T."/>
            <person name="Anike F."/>
            <person name="Vuek A."/>
            <person name="Anishchenko I.M."/>
            <person name="Voigt K."/>
            <person name="de Hoog G.S."/>
            <person name="Smith M.E."/>
            <person name="Heitman J."/>
            <person name="Vilgalys R."/>
            <person name="Stajich J.E."/>
        </authorList>
    </citation>
    <scope>NUCLEOTIDE SEQUENCE [LARGE SCALE GENOMIC DNA]</scope>
    <source>
        <strain evidence="3 4">CBS 357.93</strain>
    </source>
</reference>
<feature type="domain" description="F-box" evidence="2">
    <location>
        <begin position="2"/>
        <end position="45"/>
    </location>
</feature>
<dbReference type="AlphaFoldDB" id="A0A367K251"/>
<feature type="compositionally biased region" description="Basic and acidic residues" evidence="1">
    <location>
        <begin position="246"/>
        <end position="259"/>
    </location>
</feature>
<protein>
    <recommendedName>
        <fullName evidence="2">F-box domain-containing protein</fullName>
    </recommendedName>
</protein>
<feature type="region of interest" description="Disordered" evidence="1">
    <location>
        <begin position="302"/>
        <end position="387"/>
    </location>
</feature>
<dbReference type="Pfam" id="PF12937">
    <property type="entry name" value="F-box-like"/>
    <property type="match status" value="1"/>
</dbReference>
<feature type="compositionally biased region" description="Acidic residues" evidence="1">
    <location>
        <begin position="224"/>
        <end position="234"/>
    </location>
</feature>
<feature type="compositionally biased region" description="Acidic residues" evidence="1">
    <location>
        <begin position="266"/>
        <end position="285"/>
    </location>
</feature>
<evidence type="ECO:0000259" key="2">
    <source>
        <dbReference type="Pfam" id="PF12937"/>
    </source>
</evidence>
<feature type="compositionally biased region" description="Polar residues" evidence="1">
    <location>
        <begin position="324"/>
        <end position="342"/>
    </location>
</feature>
<dbReference type="STRING" id="86630.A0A367K251"/>
<dbReference type="EMBL" id="PJQL01000387">
    <property type="protein sequence ID" value="RCH96248.1"/>
    <property type="molecule type" value="Genomic_DNA"/>
</dbReference>
<dbReference type="SUPFAM" id="SSF81383">
    <property type="entry name" value="F-box domain"/>
    <property type="match status" value="1"/>
</dbReference>
<dbReference type="InterPro" id="IPR036047">
    <property type="entry name" value="F-box-like_dom_sf"/>
</dbReference>
<feature type="compositionally biased region" description="Acidic residues" evidence="1">
    <location>
        <begin position="308"/>
        <end position="320"/>
    </location>
</feature>